<sequence length="139" mass="14699">MTAHFPDTPLRLVATASGSGSLRIEIRGDLDFFTAGSLQDAVEAHLDGRADELELDCAGLGVCDSAGLAALLMVRRRADAAGVRLRMTGRSARLDRMLDLTGTLRHLTGEPAADAEDGKEVRHSGTKERSTPLATRDGG</sequence>
<reference evidence="3" key="1">
    <citation type="submission" date="2020-07" db="EMBL/GenBank/DDBJ databases">
        <authorList>
            <person name="Tarantini F.S."/>
            <person name="Hong K.W."/>
            <person name="Chan K.G."/>
        </authorList>
    </citation>
    <scope>NUCLEOTIDE SEQUENCE</scope>
    <source>
        <strain evidence="3">32-07</strain>
    </source>
</reference>
<dbReference type="Proteomes" id="UP001049518">
    <property type="component" value="Chromosome"/>
</dbReference>
<name>A0ABX8QXQ9_9ACTN</name>
<dbReference type="CDD" id="cd07043">
    <property type="entry name" value="STAS_anti-anti-sigma_factors"/>
    <property type="match status" value="1"/>
</dbReference>
<evidence type="ECO:0000313" key="4">
    <source>
        <dbReference type="Proteomes" id="UP001049518"/>
    </source>
</evidence>
<feature type="region of interest" description="Disordered" evidence="1">
    <location>
        <begin position="105"/>
        <end position="139"/>
    </location>
</feature>
<dbReference type="PROSITE" id="PS50801">
    <property type="entry name" value="STAS"/>
    <property type="match status" value="1"/>
</dbReference>
<dbReference type="PANTHER" id="PTHR33495">
    <property type="entry name" value="ANTI-SIGMA FACTOR ANTAGONIST TM_1081-RELATED-RELATED"/>
    <property type="match status" value="1"/>
</dbReference>
<dbReference type="PANTHER" id="PTHR33495:SF2">
    <property type="entry name" value="ANTI-SIGMA FACTOR ANTAGONIST TM_1081-RELATED"/>
    <property type="match status" value="1"/>
</dbReference>
<dbReference type="InterPro" id="IPR036513">
    <property type="entry name" value="STAS_dom_sf"/>
</dbReference>
<evidence type="ECO:0000259" key="2">
    <source>
        <dbReference type="PROSITE" id="PS50801"/>
    </source>
</evidence>
<organism evidence="3 4">
    <name type="scientific">Actinomadura graeca</name>
    <dbReference type="NCBI Taxonomy" id="2750812"/>
    <lineage>
        <taxon>Bacteria</taxon>
        <taxon>Bacillati</taxon>
        <taxon>Actinomycetota</taxon>
        <taxon>Actinomycetes</taxon>
        <taxon>Streptosporangiales</taxon>
        <taxon>Thermomonosporaceae</taxon>
        <taxon>Actinomadura</taxon>
    </lineage>
</organism>
<evidence type="ECO:0000256" key="1">
    <source>
        <dbReference type="SAM" id="MobiDB-lite"/>
    </source>
</evidence>
<dbReference type="SUPFAM" id="SSF52091">
    <property type="entry name" value="SpoIIaa-like"/>
    <property type="match status" value="1"/>
</dbReference>
<dbReference type="InterPro" id="IPR002645">
    <property type="entry name" value="STAS_dom"/>
</dbReference>
<dbReference type="RefSeq" id="WP_231335457.1">
    <property type="nucleotide sequence ID" value="NZ_CP059572.1"/>
</dbReference>
<feature type="domain" description="STAS" evidence="2">
    <location>
        <begin position="11"/>
        <end position="102"/>
    </location>
</feature>
<feature type="compositionally biased region" description="Basic and acidic residues" evidence="1">
    <location>
        <begin position="116"/>
        <end position="130"/>
    </location>
</feature>
<gene>
    <name evidence="3" type="ORF">AGRA3207_003213</name>
</gene>
<keyword evidence="4" id="KW-1185">Reference proteome</keyword>
<accession>A0ABX8QXQ9</accession>
<dbReference type="EMBL" id="CP059572">
    <property type="protein sequence ID" value="QXJ22242.1"/>
    <property type="molecule type" value="Genomic_DNA"/>
</dbReference>
<evidence type="ECO:0000313" key="3">
    <source>
        <dbReference type="EMBL" id="QXJ22242.1"/>
    </source>
</evidence>
<proteinExistence type="predicted"/>
<dbReference type="InterPro" id="IPR058548">
    <property type="entry name" value="MlaB-like_STAS"/>
</dbReference>
<dbReference type="Pfam" id="PF13466">
    <property type="entry name" value="STAS_2"/>
    <property type="match status" value="1"/>
</dbReference>
<dbReference type="Gene3D" id="3.30.750.24">
    <property type="entry name" value="STAS domain"/>
    <property type="match status" value="1"/>
</dbReference>
<protein>
    <submittedName>
        <fullName evidence="3">STAS domain-containing protein</fullName>
    </submittedName>
</protein>